<accession>A0ABW2SE92</accession>
<comment type="caution">
    <text evidence="2">The sequence shown here is derived from an EMBL/GenBank/DDBJ whole genome shotgun (WGS) entry which is preliminary data.</text>
</comment>
<evidence type="ECO:0000313" key="3">
    <source>
        <dbReference type="Proteomes" id="UP001596457"/>
    </source>
</evidence>
<reference evidence="3" key="1">
    <citation type="journal article" date="2019" name="Int. J. Syst. Evol. Microbiol.">
        <title>The Global Catalogue of Microorganisms (GCM) 10K type strain sequencing project: providing services to taxonomists for standard genome sequencing and annotation.</title>
        <authorList>
            <consortium name="The Broad Institute Genomics Platform"/>
            <consortium name="The Broad Institute Genome Sequencing Center for Infectious Disease"/>
            <person name="Wu L."/>
            <person name="Ma J."/>
        </authorList>
    </citation>
    <scope>NUCLEOTIDE SEQUENCE [LARGE SCALE GENOMIC DNA]</scope>
    <source>
        <strain evidence="3">CCUG 53903</strain>
    </source>
</reference>
<feature type="transmembrane region" description="Helical" evidence="1">
    <location>
        <begin position="12"/>
        <end position="29"/>
    </location>
</feature>
<dbReference type="EMBL" id="JBHTBZ010000046">
    <property type="protein sequence ID" value="MFC7461828.1"/>
    <property type="molecule type" value="Genomic_DNA"/>
</dbReference>
<keyword evidence="1" id="KW-1133">Transmembrane helix</keyword>
<feature type="transmembrane region" description="Helical" evidence="1">
    <location>
        <begin position="35"/>
        <end position="55"/>
    </location>
</feature>
<dbReference type="RefSeq" id="WP_382202341.1">
    <property type="nucleotide sequence ID" value="NZ_JBHTBZ010000046.1"/>
</dbReference>
<sequence length="161" mass="17995">MPRYVTLGTVRPLGWVTLVGFLIAAVWALRAGEPWPALGFAAFALLGVYLLIGAYGRYAVEDDSLHSITPLGWQYRMSWAEVKYVEFGTGGTLVFFGDGKRFVLPPAAFWSGEHKPEMYKRLVQLIEAHSLTPVPSNTADYRFNRNVRVQGEASQKDRPSD</sequence>
<keyword evidence="1" id="KW-0472">Membrane</keyword>
<keyword evidence="1" id="KW-0812">Transmembrane</keyword>
<proteinExistence type="predicted"/>
<evidence type="ECO:0000256" key="1">
    <source>
        <dbReference type="SAM" id="Phobius"/>
    </source>
</evidence>
<dbReference type="Proteomes" id="UP001596457">
    <property type="component" value="Unassembled WGS sequence"/>
</dbReference>
<evidence type="ECO:0000313" key="2">
    <source>
        <dbReference type="EMBL" id="MFC7461828.1"/>
    </source>
</evidence>
<organism evidence="2 3">
    <name type="scientific">Hydrogenophaga defluvii</name>
    <dbReference type="NCBI Taxonomy" id="249410"/>
    <lineage>
        <taxon>Bacteria</taxon>
        <taxon>Pseudomonadati</taxon>
        <taxon>Pseudomonadota</taxon>
        <taxon>Betaproteobacteria</taxon>
        <taxon>Burkholderiales</taxon>
        <taxon>Comamonadaceae</taxon>
        <taxon>Hydrogenophaga</taxon>
    </lineage>
</organism>
<name>A0ABW2SE92_9BURK</name>
<gene>
    <name evidence="2" type="ORF">ACFQU0_15445</name>
</gene>
<protein>
    <recommendedName>
        <fullName evidence="4">YcxB-like protein</fullName>
    </recommendedName>
</protein>
<keyword evidence="3" id="KW-1185">Reference proteome</keyword>
<evidence type="ECO:0008006" key="4">
    <source>
        <dbReference type="Google" id="ProtNLM"/>
    </source>
</evidence>